<reference evidence="1 2" key="1">
    <citation type="submission" date="2013-11" db="EMBL/GenBank/DDBJ databases">
        <title>Genome sequencing of Stegodyphus mimosarum.</title>
        <authorList>
            <person name="Bechsgaard J."/>
        </authorList>
    </citation>
    <scope>NUCLEOTIDE SEQUENCE [LARGE SCALE GENOMIC DNA]</scope>
</reference>
<name>A0A087SWV7_STEMI</name>
<sequence>MHLILTVPLSNIFTQVILQWGKENRTHAPGLIFSSLQMKYRMAVACETSIS</sequence>
<dbReference type="AlphaFoldDB" id="A0A087SWV7"/>
<proteinExistence type="predicted"/>
<evidence type="ECO:0000313" key="1">
    <source>
        <dbReference type="EMBL" id="KFM57346.1"/>
    </source>
</evidence>
<accession>A0A087SWV7</accession>
<protein>
    <submittedName>
        <fullName evidence="1">Uncharacterized protein</fullName>
    </submittedName>
</protein>
<gene>
    <name evidence="1" type="ORF">X975_22958</name>
</gene>
<feature type="non-terminal residue" evidence="1">
    <location>
        <position position="51"/>
    </location>
</feature>
<organism evidence="1 2">
    <name type="scientific">Stegodyphus mimosarum</name>
    <name type="common">African social velvet spider</name>
    <dbReference type="NCBI Taxonomy" id="407821"/>
    <lineage>
        <taxon>Eukaryota</taxon>
        <taxon>Metazoa</taxon>
        <taxon>Ecdysozoa</taxon>
        <taxon>Arthropoda</taxon>
        <taxon>Chelicerata</taxon>
        <taxon>Arachnida</taxon>
        <taxon>Araneae</taxon>
        <taxon>Araneomorphae</taxon>
        <taxon>Entelegynae</taxon>
        <taxon>Eresoidea</taxon>
        <taxon>Eresidae</taxon>
        <taxon>Stegodyphus</taxon>
    </lineage>
</organism>
<keyword evidence="2" id="KW-1185">Reference proteome</keyword>
<dbReference type="EMBL" id="KK112317">
    <property type="protein sequence ID" value="KFM57346.1"/>
    <property type="molecule type" value="Genomic_DNA"/>
</dbReference>
<evidence type="ECO:0000313" key="2">
    <source>
        <dbReference type="Proteomes" id="UP000054359"/>
    </source>
</evidence>
<dbReference type="Proteomes" id="UP000054359">
    <property type="component" value="Unassembled WGS sequence"/>
</dbReference>